<proteinExistence type="predicted"/>
<dbReference type="EMBL" id="ABCK01000007">
    <property type="protein sequence ID" value="EDM27769.1"/>
    <property type="molecule type" value="Genomic_DNA"/>
</dbReference>
<organism evidence="1 2">
    <name type="scientific">Lentisphaera araneosa HTCC2155</name>
    <dbReference type="NCBI Taxonomy" id="313628"/>
    <lineage>
        <taxon>Bacteria</taxon>
        <taxon>Pseudomonadati</taxon>
        <taxon>Lentisphaerota</taxon>
        <taxon>Lentisphaeria</taxon>
        <taxon>Lentisphaerales</taxon>
        <taxon>Lentisphaeraceae</taxon>
        <taxon>Lentisphaera</taxon>
    </lineage>
</organism>
<protein>
    <submittedName>
        <fullName evidence="1">Uncharacterized protein</fullName>
    </submittedName>
</protein>
<evidence type="ECO:0000313" key="2">
    <source>
        <dbReference type="Proteomes" id="UP000004947"/>
    </source>
</evidence>
<comment type="caution">
    <text evidence="1">The sequence shown here is derived from an EMBL/GenBank/DDBJ whole genome shotgun (WGS) entry which is preliminary data.</text>
</comment>
<dbReference type="STRING" id="313628.LNTAR_00170"/>
<gene>
    <name evidence="1" type="ORF">LNTAR_00170</name>
</gene>
<name>A6DK71_9BACT</name>
<reference evidence="1 2" key="1">
    <citation type="journal article" date="2010" name="J. Bacteriol.">
        <title>Genome sequence of Lentisphaera araneosa HTCC2155T, the type species of the order Lentisphaerales in the phylum Lentisphaerae.</title>
        <authorList>
            <person name="Thrash J.C."/>
            <person name="Cho J.C."/>
            <person name="Vergin K.L."/>
            <person name="Morris R.M."/>
            <person name="Giovannoni S.J."/>
        </authorList>
    </citation>
    <scope>NUCLEOTIDE SEQUENCE [LARGE SCALE GENOMIC DNA]</scope>
    <source>
        <strain evidence="1 2">HTCC2155</strain>
    </source>
</reference>
<keyword evidence="2" id="KW-1185">Reference proteome</keyword>
<dbReference type="Proteomes" id="UP000004947">
    <property type="component" value="Unassembled WGS sequence"/>
</dbReference>
<evidence type="ECO:0000313" key="1">
    <source>
        <dbReference type="EMBL" id="EDM27769.1"/>
    </source>
</evidence>
<sequence length="105" mass="12522">MLYLFNKQNKIMKLKDPDHYHSKKRQVHMIEEKLISNAHSYGWSQTTTSRALQEGLLKVRIRYNPSKKVDIYRLVFSLNFRESDLIVSNPSSFDQDFLQRFKDLG</sequence>
<accession>A6DK71</accession>
<dbReference type="AlphaFoldDB" id="A6DK71"/>